<keyword evidence="2 5" id="KW-0418">Kinase</keyword>
<dbReference type="SUPFAM" id="SSF56042">
    <property type="entry name" value="PurM C-terminal domain-like"/>
    <property type="match status" value="1"/>
</dbReference>
<feature type="binding site" evidence="2">
    <location>
        <position position="219"/>
    </location>
    <ligand>
        <name>Mg(2+)</name>
        <dbReference type="ChEBI" id="CHEBI:18420"/>
        <label>5</label>
    </ligand>
</feature>
<dbReference type="EMBL" id="JBHUII010000011">
    <property type="protein sequence ID" value="MFD2207590.1"/>
    <property type="molecule type" value="Genomic_DNA"/>
</dbReference>
<dbReference type="Pfam" id="PF02769">
    <property type="entry name" value="AIRS_C"/>
    <property type="match status" value="1"/>
</dbReference>
<dbReference type="EC" id="2.7.4.16" evidence="2"/>
<keyword evidence="2" id="KW-0067">ATP-binding</keyword>
<dbReference type="InterPro" id="IPR010918">
    <property type="entry name" value="PurM-like_C_dom"/>
</dbReference>
<feature type="binding site" evidence="2">
    <location>
        <position position="216"/>
    </location>
    <ligand>
        <name>Mg(2+)</name>
        <dbReference type="ChEBI" id="CHEBI:18420"/>
        <label>3</label>
    </ligand>
</feature>
<comment type="catalytic activity">
    <reaction evidence="2">
        <text>thiamine phosphate + ATP = thiamine diphosphate + ADP</text>
        <dbReference type="Rhea" id="RHEA:15913"/>
        <dbReference type="ChEBI" id="CHEBI:30616"/>
        <dbReference type="ChEBI" id="CHEBI:37575"/>
        <dbReference type="ChEBI" id="CHEBI:58937"/>
        <dbReference type="ChEBI" id="CHEBI:456216"/>
        <dbReference type="EC" id="2.7.4.16"/>
    </reaction>
</comment>
<dbReference type="InterPro" id="IPR016188">
    <property type="entry name" value="PurM-like_N"/>
</dbReference>
<comment type="miscellaneous">
    <text evidence="2">Reaction mechanism of ThiL seems to utilize a direct, inline transfer of the gamma-phosphate of ATP to TMP rather than a phosphorylated enzyme intermediate.</text>
</comment>
<comment type="similarity">
    <text evidence="2">Belongs to the thiamine-monophosphate kinase family.</text>
</comment>
<keyword evidence="2" id="KW-0479">Metal-binding</keyword>
<dbReference type="InterPro" id="IPR036921">
    <property type="entry name" value="PurM-like_N_sf"/>
</dbReference>
<dbReference type="InterPro" id="IPR006283">
    <property type="entry name" value="ThiL-like"/>
</dbReference>
<proteinExistence type="inferred from homology"/>
<feature type="binding site" evidence="2">
    <location>
        <position position="46"/>
    </location>
    <ligand>
        <name>Mg(2+)</name>
        <dbReference type="ChEBI" id="CHEBI:18420"/>
        <label>1</label>
    </ligand>
</feature>
<evidence type="ECO:0000313" key="5">
    <source>
        <dbReference type="EMBL" id="MFD2207590.1"/>
    </source>
</evidence>
<keyword evidence="2 5" id="KW-0808">Transferase</keyword>
<feature type="binding site" evidence="2">
    <location>
        <position position="53"/>
    </location>
    <ligand>
        <name>substrate</name>
    </ligand>
</feature>
<dbReference type="Pfam" id="PF00586">
    <property type="entry name" value="AIRS"/>
    <property type="match status" value="1"/>
</dbReference>
<feature type="binding site" evidence="2">
    <location>
        <begin position="121"/>
        <end position="122"/>
    </location>
    <ligand>
        <name>ATP</name>
        <dbReference type="ChEBI" id="CHEBI:30616"/>
    </ligand>
</feature>
<feature type="binding site" evidence="2">
    <location>
        <position position="148"/>
    </location>
    <ligand>
        <name>ATP</name>
        <dbReference type="ChEBI" id="CHEBI:30616"/>
    </ligand>
</feature>
<feature type="binding site" evidence="2">
    <location>
        <position position="29"/>
    </location>
    <ligand>
        <name>Mg(2+)</name>
        <dbReference type="ChEBI" id="CHEBI:18420"/>
        <label>4</label>
    </ligand>
</feature>
<reference evidence="6" key="1">
    <citation type="journal article" date="2019" name="Int. J. Syst. Evol. Microbiol.">
        <title>The Global Catalogue of Microorganisms (GCM) 10K type strain sequencing project: providing services to taxonomists for standard genome sequencing and annotation.</title>
        <authorList>
            <consortium name="The Broad Institute Genomics Platform"/>
            <consortium name="The Broad Institute Genome Sequencing Center for Infectious Disease"/>
            <person name="Wu L."/>
            <person name="Ma J."/>
        </authorList>
    </citation>
    <scope>NUCLEOTIDE SEQUENCE [LARGE SCALE GENOMIC DNA]</scope>
    <source>
        <strain evidence="6">CGMCC 4.7192</strain>
    </source>
</reference>
<feature type="binding site" evidence="2">
    <location>
        <position position="44"/>
    </location>
    <ligand>
        <name>Mg(2+)</name>
        <dbReference type="ChEBI" id="CHEBI:18420"/>
        <label>4</label>
    </ligand>
</feature>
<gene>
    <name evidence="2 5" type="primary">thiL</name>
    <name evidence="5" type="ORF">ACFSKO_18385</name>
</gene>
<comment type="function">
    <text evidence="2">Catalyzes the ATP-dependent phosphorylation of thiamine-monophosphate (TMP) to form thiamine-pyrophosphate (TPP), the active form of vitamin B1.</text>
</comment>
<feature type="binding site" evidence="2">
    <location>
        <position position="74"/>
    </location>
    <ligand>
        <name>Mg(2+)</name>
        <dbReference type="ChEBI" id="CHEBI:18420"/>
        <label>4</label>
    </ligand>
</feature>
<feature type="binding site" evidence="2">
    <location>
        <position position="74"/>
    </location>
    <ligand>
        <name>Mg(2+)</name>
        <dbReference type="ChEBI" id="CHEBI:18420"/>
        <label>3</label>
    </ligand>
</feature>
<accession>A0ABW5BS39</accession>
<keyword evidence="6" id="KW-1185">Reference proteome</keyword>
<comment type="caution">
    <text evidence="2">Lacks conserved residue(s) required for the propagation of feature annotation.</text>
</comment>
<dbReference type="HAMAP" id="MF_02128">
    <property type="entry name" value="TMP_kinase"/>
    <property type="match status" value="1"/>
</dbReference>
<feature type="binding site" evidence="2">
    <location>
        <position position="29"/>
    </location>
    <ligand>
        <name>Mg(2+)</name>
        <dbReference type="ChEBI" id="CHEBI:18420"/>
        <label>3</label>
    </ligand>
</feature>
<evidence type="ECO:0000256" key="1">
    <source>
        <dbReference type="ARBA" id="ARBA00022977"/>
    </source>
</evidence>
<dbReference type="PANTHER" id="PTHR30270">
    <property type="entry name" value="THIAMINE-MONOPHOSPHATE KINASE"/>
    <property type="match status" value="1"/>
</dbReference>
<feature type="binding site" evidence="2">
    <location>
        <position position="74"/>
    </location>
    <ligand>
        <name>Mg(2+)</name>
        <dbReference type="ChEBI" id="CHEBI:18420"/>
        <label>2</label>
    </ligand>
</feature>
<feature type="domain" description="PurM-like C-terminal" evidence="4">
    <location>
        <begin position="153"/>
        <end position="311"/>
    </location>
</feature>
<dbReference type="GO" id="GO:0009030">
    <property type="term" value="F:thiamine-phosphate kinase activity"/>
    <property type="evidence" value="ECO:0007669"/>
    <property type="project" value="UniProtKB-EC"/>
</dbReference>
<dbReference type="RefSeq" id="WP_380254358.1">
    <property type="nucleotide sequence ID" value="NZ_JBHUII010000011.1"/>
</dbReference>
<evidence type="ECO:0000259" key="3">
    <source>
        <dbReference type="Pfam" id="PF00586"/>
    </source>
</evidence>
<feature type="binding site" evidence="2">
    <location>
        <position position="46"/>
    </location>
    <ligand>
        <name>Mg(2+)</name>
        <dbReference type="ChEBI" id="CHEBI:18420"/>
        <label>2</label>
    </ligand>
</feature>
<comment type="pathway">
    <text evidence="2">Cofactor biosynthesis; thiamine diphosphate biosynthesis; thiamine diphosphate from thiamine phosphate: step 1/1.</text>
</comment>
<name>A0ABW5BS39_9PROT</name>
<evidence type="ECO:0000259" key="4">
    <source>
        <dbReference type="Pfam" id="PF02769"/>
    </source>
</evidence>
<dbReference type="CDD" id="cd02194">
    <property type="entry name" value="ThiL"/>
    <property type="match status" value="1"/>
</dbReference>
<organism evidence="5 6">
    <name type="scientific">Kiloniella antarctica</name>
    <dbReference type="NCBI Taxonomy" id="1550907"/>
    <lineage>
        <taxon>Bacteria</taxon>
        <taxon>Pseudomonadati</taxon>
        <taxon>Pseudomonadota</taxon>
        <taxon>Alphaproteobacteria</taxon>
        <taxon>Rhodospirillales</taxon>
        <taxon>Kiloniellaceae</taxon>
        <taxon>Kiloniella</taxon>
    </lineage>
</organism>
<feature type="binding site" evidence="2">
    <location>
        <position position="122"/>
    </location>
    <ligand>
        <name>Mg(2+)</name>
        <dbReference type="ChEBI" id="CHEBI:18420"/>
        <label>1</label>
    </ligand>
</feature>
<dbReference type="InterPro" id="IPR036676">
    <property type="entry name" value="PurM-like_C_sf"/>
</dbReference>
<feature type="binding site" evidence="2">
    <location>
        <position position="326"/>
    </location>
    <ligand>
        <name>substrate</name>
    </ligand>
</feature>
<dbReference type="PANTHER" id="PTHR30270:SF0">
    <property type="entry name" value="THIAMINE-MONOPHOSPHATE KINASE"/>
    <property type="match status" value="1"/>
</dbReference>
<protein>
    <recommendedName>
        <fullName evidence="2">Thiamine-monophosphate kinase</fullName>
        <shortName evidence="2">TMP kinase</shortName>
        <shortName evidence="2">Thiamine-phosphate kinase</shortName>
        <ecNumber evidence="2">2.7.4.16</ecNumber>
    </recommendedName>
</protein>
<evidence type="ECO:0000313" key="6">
    <source>
        <dbReference type="Proteomes" id="UP001597294"/>
    </source>
</evidence>
<dbReference type="NCBIfam" id="TIGR01379">
    <property type="entry name" value="thiL"/>
    <property type="match status" value="1"/>
</dbReference>
<dbReference type="Gene3D" id="3.30.1330.10">
    <property type="entry name" value="PurM-like, N-terminal domain"/>
    <property type="match status" value="1"/>
</dbReference>
<dbReference type="SUPFAM" id="SSF55326">
    <property type="entry name" value="PurM N-terminal domain-like"/>
    <property type="match status" value="1"/>
</dbReference>
<keyword evidence="1 2" id="KW-0784">Thiamine biosynthesis</keyword>
<dbReference type="Proteomes" id="UP001597294">
    <property type="component" value="Unassembled WGS sequence"/>
</dbReference>
<dbReference type="Gene3D" id="3.90.650.10">
    <property type="entry name" value="PurM-like C-terminal domain"/>
    <property type="match status" value="1"/>
</dbReference>
<keyword evidence="2" id="KW-0547">Nucleotide-binding</keyword>
<keyword evidence="2" id="KW-0460">Magnesium</keyword>
<evidence type="ECO:0000256" key="2">
    <source>
        <dbReference type="HAMAP-Rule" id="MF_02128"/>
    </source>
</evidence>
<feature type="domain" description="PurM-like N-terminal" evidence="3">
    <location>
        <begin position="28"/>
        <end position="140"/>
    </location>
</feature>
<feature type="binding site" evidence="2">
    <location>
        <position position="270"/>
    </location>
    <ligand>
        <name>substrate</name>
    </ligand>
</feature>
<comment type="caution">
    <text evidence="5">The sequence shown here is derived from an EMBL/GenBank/DDBJ whole genome shotgun (WGS) entry which is preliminary data.</text>
</comment>
<sequence>MDVSEFDLIDSCFAPLSKDYEEAYGLKNDAALISEHPDSSTVVTMDTLIAGVHFFNSDPADDIARKCLRVNLSDLAAMGAKPTAYTLSMAYSDDLNAPWVKSFVRGLDADQQEFSIRLIGGDTVKTHGPLTITITCFGSVPRHRCLKRNTATPGQDIWVSGTLGDSAAGLQILKGEVSFDNQELRDVLVHRYQVPMPRIGLGICLLNDNISNTAMDVSDGLLADLSHITKASKVGATVLEQKLPYSNALKALFSKNETLKMVELAVTGGDDYELLFTADKLYRKKINDLARKLSLKISCIGSINSDKGVSLIEENGNHIHLSKMGWKHF</sequence>
<dbReference type="PIRSF" id="PIRSF005303">
    <property type="entry name" value="Thiam_monoph_kin"/>
    <property type="match status" value="1"/>
</dbReference>
<feature type="binding site" evidence="2">
    <location>
        <position position="218"/>
    </location>
    <ligand>
        <name>ATP</name>
        <dbReference type="ChEBI" id="CHEBI:30616"/>
    </ligand>
</feature>